<dbReference type="AlphaFoldDB" id="A0A1H4D3M3"/>
<gene>
    <name evidence="2" type="ORF">SAMN04487924_110160</name>
</gene>
<accession>A0A1H4D3M3</accession>
<protein>
    <submittedName>
        <fullName evidence="2">DNA-binding transcriptional regulator, XRE-family HTH domain</fullName>
    </submittedName>
</protein>
<dbReference type="Proteomes" id="UP000183040">
    <property type="component" value="Unassembled WGS sequence"/>
</dbReference>
<feature type="domain" description="HTH cro/C1-type" evidence="1">
    <location>
        <begin position="28"/>
        <end position="82"/>
    </location>
</feature>
<dbReference type="CDD" id="cd00093">
    <property type="entry name" value="HTH_XRE"/>
    <property type="match status" value="1"/>
</dbReference>
<reference evidence="2 3" key="1">
    <citation type="submission" date="2016-10" db="EMBL/GenBank/DDBJ databases">
        <authorList>
            <person name="de Groot N.N."/>
        </authorList>
    </citation>
    <scope>NUCLEOTIDE SEQUENCE [LARGE SCALE GENOMIC DNA]</scope>
    <source>
        <strain evidence="2 3">NLAE-zl-G339</strain>
    </source>
</reference>
<dbReference type="GO" id="GO:0003677">
    <property type="term" value="F:DNA binding"/>
    <property type="evidence" value="ECO:0007669"/>
    <property type="project" value="UniProtKB-KW"/>
</dbReference>
<dbReference type="EMBL" id="FNRP01000010">
    <property type="protein sequence ID" value="SEA67217.1"/>
    <property type="molecule type" value="Genomic_DNA"/>
</dbReference>
<keyword evidence="2" id="KW-0238">DNA-binding</keyword>
<dbReference type="InterPro" id="IPR001387">
    <property type="entry name" value="Cro/C1-type_HTH"/>
</dbReference>
<dbReference type="Gene3D" id="1.10.260.40">
    <property type="entry name" value="lambda repressor-like DNA-binding domains"/>
    <property type="match status" value="1"/>
</dbReference>
<sequence length="90" mass="10377">MRESAIFRELITIFALEVKLSCMKLNRIKTVLVEKDMSQTKLANELGMSFSTINAYCCNRQQPSLELLYKISEILSVSVRELLFDNKKTV</sequence>
<evidence type="ECO:0000313" key="3">
    <source>
        <dbReference type="Proteomes" id="UP000183040"/>
    </source>
</evidence>
<dbReference type="SUPFAM" id="SSF47413">
    <property type="entry name" value="lambda repressor-like DNA-binding domains"/>
    <property type="match status" value="1"/>
</dbReference>
<dbReference type="PROSITE" id="PS50943">
    <property type="entry name" value="HTH_CROC1"/>
    <property type="match status" value="1"/>
</dbReference>
<dbReference type="Pfam" id="PF01381">
    <property type="entry name" value="HTH_3"/>
    <property type="match status" value="1"/>
</dbReference>
<organism evidence="2 3">
    <name type="scientific">Bacteroides xylanisolvens</name>
    <dbReference type="NCBI Taxonomy" id="371601"/>
    <lineage>
        <taxon>Bacteria</taxon>
        <taxon>Pseudomonadati</taxon>
        <taxon>Bacteroidota</taxon>
        <taxon>Bacteroidia</taxon>
        <taxon>Bacteroidales</taxon>
        <taxon>Bacteroidaceae</taxon>
        <taxon>Bacteroides</taxon>
    </lineage>
</organism>
<evidence type="ECO:0000259" key="1">
    <source>
        <dbReference type="PROSITE" id="PS50943"/>
    </source>
</evidence>
<dbReference type="InterPro" id="IPR010982">
    <property type="entry name" value="Lambda_DNA-bd_dom_sf"/>
</dbReference>
<evidence type="ECO:0000313" key="2">
    <source>
        <dbReference type="EMBL" id="SEA67217.1"/>
    </source>
</evidence>
<dbReference type="SMART" id="SM00530">
    <property type="entry name" value="HTH_XRE"/>
    <property type="match status" value="1"/>
</dbReference>
<proteinExistence type="predicted"/>
<name>A0A1H4D3M3_9BACE</name>